<dbReference type="EMBL" id="LAZR01000541">
    <property type="protein sequence ID" value="KKN64880.1"/>
    <property type="molecule type" value="Genomic_DNA"/>
</dbReference>
<comment type="caution">
    <text evidence="1">The sequence shown here is derived from an EMBL/GenBank/DDBJ whole genome shotgun (WGS) entry which is preliminary data.</text>
</comment>
<sequence>MVETFEQYYIKNFKMWVDSLSKKIGNREEAEDRVQDIFMSLSTRKEFCKGILKGGNFHKYIKGAIMRQRANFFEARGKHVPTIRYGDVDFSVEIAESQQDNGTTEEIELNDFYETAVKLLADSRKSRLEKFNTVGEFRQYVFVQHIRNGRTFEEIKDLIGVTSRNFWCSRRIATILMPLCEKYFNISLRS</sequence>
<protein>
    <submittedName>
        <fullName evidence="1">Uncharacterized protein</fullName>
    </submittedName>
</protein>
<name>A0A0F9S7K4_9ZZZZ</name>
<dbReference type="InterPro" id="IPR013325">
    <property type="entry name" value="RNA_pol_sigma_r2"/>
</dbReference>
<dbReference type="GO" id="GO:0003700">
    <property type="term" value="F:DNA-binding transcription factor activity"/>
    <property type="evidence" value="ECO:0007669"/>
    <property type="project" value="InterPro"/>
</dbReference>
<accession>A0A0F9S7K4</accession>
<gene>
    <name evidence="1" type="ORF">LCGC14_0487140</name>
</gene>
<dbReference type="SUPFAM" id="SSF88946">
    <property type="entry name" value="Sigma2 domain of RNA polymerase sigma factors"/>
    <property type="match status" value="1"/>
</dbReference>
<organism evidence="1">
    <name type="scientific">marine sediment metagenome</name>
    <dbReference type="NCBI Taxonomy" id="412755"/>
    <lineage>
        <taxon>unclassified sequences</taxon>
        <taxon>metagenomes</taxon>
        <taxon>ecological metagenomes</taxon>
    </lineage>
</organism>
<dbReference type="GO" id="GO:0006352">
    <property type="term" value="P:DNA-templated transcription initiation"/>
    <property type="evidence" value="ECO:0007669"/>
    <property type="project" value="InterPro"/>
</dbReference>
<reference evidence="1" key="1">
    <citation type="journal article" date="2015" name="Nature">
        <title>Complex archaea that bridge the gap between prokaryotes and eukaryotes.</title>
        <authorList>
            <person name="Spang A."/>
            <person name="Saw J.H."/>
            <person name="Jorgensen S.L."/>
            <person name="Zaremba-Niedzwiedzka K."/>
            <person name="Martijn J."/>
            <person name="Lind A.E."/>
            <person name="van Eijk R."/>
            <person name="Schleper C."/>
            <person name="Guy L."/>
            <person name="Ettema T.J."/>
        </authorList>
    </citation>
    <scope>NUCLEOTIDE SEQUENCE</scope>
</reference>
<dbReference type="AlphaFoldDB" id="A0A0F9S7K4"/>
<proteinExistence type="predicted"/>
<evidence type="ECO:0000313" key="1">
    <source>
        <dbReference type="EMBL" id="KKN64880.1"/>
    </source>
</evidence>